<dbReference type="InterPro" id="IPR029058">
    <property type="entry name" value="AB_hydrolase_fold"/>
</dbReference>
<dbReference type="SUPFAM" id="SSF53474">
    <property type="entry name" value="alpha/beta-Hydrolases"/>
    <property type="match status" value="1"/>
</dbReference>
<dbReference type="AlphaFoldDB" id="A9CW77"/>
<proteinExistence type="predicted"/>
<accession>A9CW77</accession>
<dbReference type="InterPro" id="IPR022742">
    <property type="entry name" value="Hydrolase_4"/>
</dbReference>
<gene>
    <name evidence="2" type="ORF">KT99_06457</name>
</gene>
<evidence type="ECO:0000313" key="3">
    <source>
        <dbReference type="Proteomes" id="UP000005839"/>
    </source>
</evidence>
<dbReference type="Gene3D" id="3.40.50.1820">
    <property type="entry name" value="alpha/beta hydrolase"/>
    <property type="match status" value="1"/>
</dbReference>
<dbReference type="EMBL" id="ABIC01000001">
    <property type="protein sequence ID" value="EDQ02786.1"/>
    <property type="molecule type" value="Genomic_DNA"/>
</dbReference>
<comment type="caution">
    <text evidence="2">The sequence shown here is derived from an EMBL/GenBank/DDBJ whole genome shotgun (WGS) entry which is preliminary data.</text>
</comment>
<dbReference type="PANTHER" id="PTHR43194">
    <property type="entry name" value="HYDROLASE ALPHA/BETA FOLD FAMILY"/>
    <property type="match status" value="1"/>
</dbReference>
<reference evidence="2 3" key="1">
    <citation type="submission" date="2007-10" db="EMBL/GenBank/DDBJ databases">
        <authorList>
            <person name="Yayanos A."/>
            <person name="Ferriera S."/>
            <person name="Johnson J."/>
            <person name="Kravitz S."/>
            <person name="Halpern A."/>
            <person name="Remington K."/>
            <person name="Beeson K."/>
            <person name="Tran B."/>
            <person name="Rogers Y.-H."/>
            <person name="Friedman R."/>
            <person name="Venter J.C."/>
        </authorList>
    </citation>
    <scope>NUCLEOTIDE SEQUENCE [LARGE SCALE GENOMIC DNA]</scope>
    <source>
        <strain evidence="2 3">KT99</strain>
    </source>
</reference>
<sequence length="185" mass="20243">MNGTVMSKAGSIEQGDIVGRGIDFSEMMLDYSDMPALQSYTARDGTQLDYRYYPSDSNKVLILLHGSGWHSQQFFPLAKYISEQGLAKVVTPDLRGHGMSPKRRGDIDYLGQFEDDLVDLIGQLKQDAELKDVKNSSIIMGGHSSGGEYGDLADAYLLLAPFIYYNAPQPGLMLEVGPSLIPLGS</sequence>
<dbReference type="STRING" id="314608.KT99_06457"/>
<evidence type="ECO:0000313" key="2">
    <source>
        <dbReference type="EMBL" id="EDQ02786.1"/>
    </source>
</evidence>
<dbReference type="Proteomes" id="UP000005839">
    <property type="component" value="Unassembled WGS sequence"/>
</dbReference>
<dbReference type="PANTHER" id="PTHR43194:SF2">
    <property type="entry name" value="PEROXISOMAL MEMBRANE PROTEIN LPX1"/>
    <property type="match status" value="1"/>
</dbReference>
<keyword evidence="3" id="KW-1185">Reference proteome</keyword>
<dbReference type="Pfam" id="PF12146">
    <property type="entry name" value="Hydrolase_4"/>
    <property type="match status" value="1"/>
</dbReference>
<organism evidence="2 3">
    <name type="scientific">Shewanella benthica KT99</name>
    <dbReference type="NCBI Taxonomy" id="314608"/>
    <lineage>
        <taxon>Bacteria</taxon>
        <taxon>Pseudomonadati</taxon>
        <taxon>Pseudomonadota</taxon>
        <taxon>Gammaproteobacteria</taxon>
        <taxon>Alteromonadales</taxon>
        <taxon>Shewanellaceae</taxon>
        <taxon>Shewanella</taxon>
    </lineage>
</organism>
<evidence type="ECO:0000259" key="1">
    <source>
        <dbReference type="Pfam" id="PF12146"/>
    </source>
</evidence>
<dbReference type="InterPro" id="IPR050228">
    <property type="entry name" value="Carboxylesterase_BioH"/>
</dbReference>
<name>A9CW77_9GAMM</name>
<feature type="domain" description="Serine aminopeptidase S33" evidence="1">
    <location>
        <begin position="57"/>
        <end position="147"/>
    </location>
</feature>
<protein>
    <submittedName>
        <fullName evidence="2">Putative Lysophospholipase</fullName>
    </submittedName>
</protein>